<evidence type="ECO:0000256" key="1">
    <source>
        <dbReference type="ARBA" id="ARBA00007905"/>
    </source>
</evidence>
<gene>
    <name evidence="8" type="ORF">H9876_03200</name>
</gene>
<sequence length="283" mass="32495">MASISDQFLKLADGNRMPQEGFGVYKITDEEEMKVAIRSAWENGYRLFDTAQMYENEEMLGHALADLNVSRDQFFLTTKVAEKKQGFESAINSVKDSLQRLGLDYVDLLLVHWPINQHFFETWRAFEEMKKQGLTRSIGVSNYSMVHLQYLATQATEMPVVDQIECTPQLGQEPMRAFNHQHGIVTQAWSPLARGKMMDNPVLKKIAAAHQRTVAQVILRWQLQVGNSFIPKSVHPSRIKENAAIYDFELSADEMRSIAKLNKNKRVSMEPELVYENNAQYPH</sequence>
<dbReference type="InterPro" id="IPR018170">
    <property type="entry name" value="Aldo/ket_reductase_CS"/>
</dbReference>
<feature type="domain" description="NADP-dependent oxidoreductase" evidence="7">
    <location>
        <begin position="27"/>
        <end position="262"/>
    </location>
</feature>
<dbReference type="GO" id="GO:0016616">
    <property type="term" value="F:oxidoreductase activity, acting on the CH-OH group of donors, NAD or NADP as acceptor"/>
    <property type="evidence" value="ECO:0007669"/>
    <property type="project" value="UniProtKB-ARBA"/>
</dbReference>
<dbReference type="SUPFAM" id="SSF51430">
    <property type="entry name" value="NAD(P)-linked oxidoreductase"/>
    <property type="match status" value="1"/>
</dbReference>
<evidence type="ECO:0000313" key="8">
    <source>
        <dbReference type="EMBL" id="HIW70374.1"/>
    </source>
</evidence>
<proteinExistence type="inferred from homology"/>
<dbReference type="InterPro" id="IPR036812">
    <property type="entry name" value="NAD(P)_OxRdtase_dom_sf"/>
</dbReference>
<dbReference type="PANTHER" id="PTHR43827:SF3">
    <property type="entry name" value="NADP-DEPENDENT OXIDOREDUCTASE DOMAIN-CONTAINING PROTEIN"/>
    <property type="match status" value="1"/>
</dbReference>
<dbReference type="InterPro" id="IPR023210">
    <property type="entry name" value="NADP_OxRdtase_dom"/>
</dbReference>
<dbReference type="PROSITE" id="PS00798">
    <property type="entry name" value="ALDOKETO_REDUCTASE_1"/>
    <property type="match status" value="1"/>
</dbReference>
<dbReference type="AlphaFoldDB" id="A0A9D1QPG7"/>
<dbReference type="EMBL" id="DXGK01000063">
    <property type="protein sequence ID" value="HIW70374.1"/>
    <property type="molecule type" value="Genomic_DNA"/>
</dbReference>
<evidence type="ECO:0000256" key="4">
    <source>
        <dbReference type="PIRSR" id="PIRSR000097-1"/>
    </source>
</evidence>
<dbReference type="Proteomes" id="UP000886878">
    <property type="component" value="Unassembled WGS sequence"/>
</dbReference>
<organism evidence="8 9">
    <name type="scientific">Candidatus Limosilactobacillus merdipullorum</name>
    <dbReference type="NCBI Taxonomy" id="2838653"/>
    <lineage>
        <taxon>Bacteria</taxon>
        <taxon>Bacillati</taxon>
        <taxon>Bacillota</taxon>
        <taxon>Bacilli</taxon>
        <taxon>Lactobacillales</taxon>
        <taxon>Lactobacillaceae</taxon>
        <taxon>Limosilactobacillus</taxon>
    </lineage>
</organism>
<dbReference type="CDD" id="cd19071">
    <property type="entry name" value="AKR_AKR1-5-like"/>
    <property type="match status" value="1"/>
</dbReference>
<reference evidence="8" key="1">
    <citation type="journal article" date="2021" name="PeerJ">
        <title>Extensive microbial diversity within the chicken gut microbiome revealed by metagenomics and culture.</title>
        <authorList>
            <person name="Gilroy R."/>
            <person name="Ravi A."/>
            <person name="Getino M."/>
            <person name="Pursley I."/>
            <person name="Horton D.L."/>
            <person name="Alikhan N.F."/>
            <person name="Baker D."/>
            <person name="Gharbi K."/>
            <person name="Hall N."/>
            <person name="Watson M."/>
            <person name="Adriaenssens E.M."/>
            <person name="Foster-Nyarko E."/>
            <person name="Jarju S."/>
            <person name="Secka A."/>
            <person name="Antonio M."/>
            <person name="Oren A."/>
            <person name="Chaudhuri R.R."/>
            <person name="La Ragione R."/>
            <person name="Hildebrand F."/>
            <person name="Pallen M.J."/>
        </authorList>
    </citation>
    <scope>NUCLEOTIDE SEQUENCE</scope>
    <source>
        <strain evidence="8">ChiHejej3B27-2180</strain>
    </source>
</reference>
<dbReference type="FunFam" id="3.20.20.100:FF:000002">
    <property type="entry name" value="2,5-diketo-D-gluconic acid reductase A"/>
    <property type="match status" value="1"/>
</dbReference>
<evidence type="ECO:0000256" key="3">
    <source>
        <dbReference type="ARBA" id="ARBA00023002"/>
    </source>
</evidence>
<evidence type="ECO:0000256" key="5">
    <source>
        <dbReference type="PIRSR" id="PIRSR000097-2"/>
    </source>
</evidence>
<dbReference type="PANTHER" id="PTHR43827">
    <property type="entry name" value="2,5-DIKETO-D-GLUCONIC ACID REDUCTASE"/>
    <property type="match status" value="1"/>
</dbReference>
<dbReference type="PROSITE" id="PS00063">
    <property type="entry name" value="ALDOKETO_REDUCTASE_3"/>
    <property type="match status" value="1"/>
</dbReference>
<dbReference type="Gene3D" id="3.20.20.100">
    <property type="entry name" value="NADP-dependent oxidoreductase domain"/>
    <property type="match status" value="1"/>
</dbReference>
<keyword evidence="3" id="KW-0560">Oxidoreductase</keyword>
<accession>A0A9D1QPG7</accession>
<feature type="binding site" evidence="5">
    <location>
        <position position="112"/>
    </location>
    <ligand>
        <name>substrate</name>
    </ligand>
</feature>
<comment type="caution">
    <text evidence="8">The sequence shown here is derived from an EMBL/GenBank/DDBJ whole genome shotgun (WGS) entry which is preliminary data.</text>
</comment>
<evidence type="ECO:0000259" key="7">
    <source>
        <dbReference type="Pfam" id="PF00248"/>
    </source>
</evidence>
<dbReference type="Pfam" id="PF00248">
    <property type="entry name" value="Aldo_ket_red"/>
    <property type="match status" value="1"/>
</dbReference>
<reference evidence="8" key="2">
    <citation type="submission" date="2021-04" db="EMBL/GenBank/DDBJ databases">
        <authorList>
            <person name="Gilroy R."/>
        </authorList>
    </citation>
    <scope>NUCLEOTIDE SEQUENCE</scope>
    <source>
        <strain evidence="8">ChiHejej3B27-2180</strain>
    </source>
</reference>
<dbReference type="InterPro" id="IPR020471">
    <property type="entry name" value="AKR"/>
</dbReference>
<evidence type="ECO:0000313" key="9">
    <source>
        <dbReference type="Proteomes" id="UP000886878"/>
    </source>
</evidence>
<evidence type="ECO:0000256" key="2">
    <source>
        <dbReference type="ARBA" id="ARBA00022857"/>
    </source>
</evidence>
<name>A0A9D1QPG7_9LACO</name>
<keyword evidence="2" id="KW-0521">NADP</keyword>
<feature type="site" description="Lowers pKa of active site Tyr" evidence="6">
    <location>
        <position position="79"/>
    </location>
</feature>
<dbReference type="PROSITE" id="PS00062">
    <property type="entry name" value="ALDOKETO_REDUCTASE_2"/>
    <property type="match status" value="1"/>
</dbReference>
<feature type="active site" description="Proton donor" evidence="4">
    <location>
        <position position="54"/>
    </location>
</feature>
<dbReference type="PIRSF" id="PIRSF000097">
    <property type="entry name" value="AKR"/>
    <property type="match status" value="1"/>
</dbReference>
<comment type="similarity">
    <text evidence="1">Belongs to the aldo/keto reductase family.</text>
</comment>
<protein>
    <submittedName>
        <fullName evidence="8">Aldo/keto reductase</fullName>
    </submittedName>
</protein>
<evidence type="ECO:0000256" key="6">
    <source>
        <dbReference type="PIRSR" id="PIRSR000097-3"/>
    </source>
</evidence>
<dbReference type="PRINTS" id="PR00069">
    <property type="entry name" value="ALDKETRDTASE"/>
</dbReference>